<dbReference type="Proteomes" id="UP000215086">
    <property type="component" value="Chromosome"/>
</dbReference>
<dbReference type="AlphaFoldDB" id="A0A286RDT2"/>
<keyword evidence="3" id="KW-1185">Reference proteome</keyword>
<name>A0A286RDT2_9BACT</name>
<sequence>MAAVSEGPARQVRRATFDDPSLPSGATSVPLRARRMPWKASLQ</sequence>
<dbReference type="KEGG" id="ttf:THTE_1519"/>
<gene>
    <name evidence="2" type="ORF">THTE_1519</name>
</gene>
<proteinExistence type="predicted"/>
<evidence type="ECO:0000313" key="2">
    <source>
        <dbReference type="EMBL" id="ASV74121.1"/>
    </source>
</evidence>
<dbReference type="EMBL" id="CP018477">
    <property type="protein sequence ID" value="ASV74121.1"/>
    <property type="molecule type" value="Genomic_DNA"/>
</dbReference>
<organism evidence="2 3">
    <name type="scientific">Thermogutta terrifontis</name>
    <dbReference type="NCBI Taxonomy" id="1331910"/>
    <lineage>
        <taxon>Bacteria</taxon>
        <taxon>Pseudomonadati</taxon>
        <taxon>Planctomycetota</taxon>
        <taxon>Planctomycetia</taxon>
        <taxon>Pirellulales</taxon>
        <taxon>Thermoguttaceae</taxon>
        <taxon>Thermogutta</taxon>
    </lineage>
</organism>
<feature type="region of interest" description="Disordered" evidence="1">
    <location>
        <begin position="1"/>
        <end position="43"/>
    </location>
</feature>
<evidence type="ECO:0000313" key="3">
    <source>
        <dbReference type="Proteomes" id="UP000215086"/>
    </source>
</evidence>
<evidence type="ECO:0000256" key="1">
    <source>
        <dbReference type="SAM" id="MobiDB-lite"/>
    </source>
</evidence>
<protein>
    <submittedName>
        <fullName evidence="2">Uncharacterized protein</fullName>
    </submittedName>
</protein>
<accession>A0A286RDT2</accession>
<reference evidence="2 3" key="1">
    <citation type="journal article" name="Front. Microbiol.">
        <title>Sugar Metabolism of the First Thermophilic Planctomycete Thermogutta terrifontis: Comparative Genomic and Transcriptomic Approaches.</title>
        <authorList>
            <person name="Elcheninov A.G."/>
            <person name="Menzel P."/>
            <person name="Gudbergsdottir S.R."/>
            <person name="Slesarev A.I."/>
            <person name="Kadnikov V.V."/>
            <person name="Krogh A."/>
            <person name="Bonch-Osmolovskaya E.A."/>
            <person name="Peng X."/>
            <person name="Kublanov I.V."/>
        </authorList>
    </citation>
    <scope>NUCLEOTIDE SEQUENCE [LARGE SCALE GENOMIC DNA]</scope>
    <source>
        <strain evidence="2 3">R1</strain>
    </source>
</reference>